<proteinExistence type="predicted"/>
<keyword evidence="2" id="KW-0812">Transmembrane</keyword>
<dbReference type="EMBL" id="VJMG01000039">
    <property type="protein sequence ID" value="TRL37715.1"/>
    <property type="molecule type" value="Genomic_DNA"/>
</dbReference>
<dbReference type="Proteomes" id="UP000316801">
    <property type="component" value="Unassembled WGS sequence"/>
</dbReference>
<evidence type="ECO:0000313" key="4">
    <source>
        <dbReference type="Proteomes" id="UP000316801"/>
    </source>
</evidence>
<sequence length="66" mass="7046">MILLFSIIGIVTGLGLVAVAVWFGLYPSIANRKSSLPEPSGNSNEPNSTNIHSNCRDGKHVIQSSH</sequence>
<keyword evidence="4" id="KW-1185">Reference proteome</keyword>
<feature type="region of interest" description="Disordered" evidence="1">
    <location>
        <begin position="34"/>
        <end position="66"/>
    </location>
</feature>
<gene>
    <name evidence="3" type="ORF">FNA46_14740</name>
</gene>
<evidence type="ECO:0000256" key="1">
    <source>
        <dbReference type="SAM" id="MobiDB-lite"/>
    </source>
</evidence>
<organism evidence="3 4">
    <name type="scientific">Rhizobium straminoryzae</name>
    <dbReference type="NCBI Taxonomy" id="1387186"/>
    <lineage>
        <taxon>Bacteria</taxon>
        <taxon>Pseudomonadati</taxon>
        <taxon>Pseudomonadota</taxon>
        <taxon>Alphaproteobacteria</taxon>
        <taxon>Hyphomicrobiales</taxon>
        <taxon>Rhizobiaceae</taxon>
        <taxon>Rhizobium/Agrobacterium group</taxon>
        <taxon>Rhizobium</taxon>
    </lineage>
</organism>
<dbReference type="AlphaFoldDB" id="A0A549T767"/>
<feature type="transmembrane region" description="Helical" evidence="2">
    <location>
        <begin position="6"/>
        <end position="26"/>
    </location>
</feature>
<evidence type="ECO:0000313" key="3">
    <source>
        <dbReference type="EMBL" id="TRL37715.1"/>
    </source>
</evidence>
<reference evidence="3 4" key="1">
    <citation type="submission" date="2019-07" db="EMBL/GenBank/DDBJ databases">
        <title>Ln-dependent methylotrophs.</title>
        <authorList>
            <person name="Tani A."/>
        </authorList>
    </citation>
    <scope>NUCLEOTIDE SEQUENCE [LARGE SCALE GENOMIC DNA]</scope>
    <source>
        <strain evidence="3 4">SM12</strain>
    </source>
</reference>
<name>A0A549T767_9HYPH</name>
<dbReference type="RefSeq" id="WP_143125976.1">
    <property type="nucleotide sequence ID" value="NZ_VJMG01000039.1"/>
</dbReference>
<keyword evidence="2" id="KW-0472">Membrane</keyword>
<comment type="caution">
    <text evidence="3">The sequence shown here is derived from an EMBL/GenBank/DDBJ whole genome shotgun (WGS) entry which is preliminary data.</text>
</comment>
<feature type="compositionally biased region" description="Polar residues" evidence="1">
    <location>
        <begin position="40"/>
        <end position="53"/>
    </location>
</feature>
<protein>
    <submittedName>
        <fullName evidence="3">Uncharacterized protein</fullName>
    </submittedName>
</protein>
<accession>A0A549T767</accession>
<keyword evidence="2" id="KW-1133">Transmembrane helix</keyword>
<evidence type="ECO:0000256" key="2">
    <source>
        <dbReference type="SAM" id="Phobius"/>
    </source>
</evidence>